<dbReference type="FunFam" id="3.30.930.10:FF:000001">
    <property type="entry name" value="Lysine--tRNA ligase"/>
    <property type="match status" value="1"/>
</dbReference>
<dbReference type="PANTHER" id="PTHR42918:SF15">
    <property type="entry name" value="LYSINE--TRNA LIGASE, CHLOROPLASTIC_MITOCHONDRIAL"/>
    <property type="match status" value="1"/>
</dbReference>
<dbReference type="InterPro" id="IPR044136">
    <property type="entry name" value="Lys-tRNA-ligase_II_N"/>
</dbReference>
<keyword evidence="5 13" id="KW-0436">Ligase</keyword>
<reference evidence="16 17" key="1">
    <citation type="submission" date="2011-01" db="EMBL/GenBank/DDBJ databases">
        <authorList>
            <person name="Weinstock G."/>
            <person name="Sodergren E."/>
            <person name="Clifton S."/>
            <person name="Fulton L."/>
            <person name="Fulton B."/>
            <person name="Courtney L."/>
            <person name="Fronick C."/>
            <person name="Harrison M."/>
            <person name="Strong C."/>
            <person name="Farmer C."/>
            <person name="Delahaunty K."/>
            <person name="Markovic C."/>
            <person name="Hall O."/>
            <person name="Minx P."/>
            <person name="Tomlinson C."/>
            <person name="Mitreva M."/>
            <person name="Hou S."/>
            <person name="Chen J."/>
            <person name="Wollam A."/>
            <person name="Pepin K.H."/>
            <person name="Johnson M."/>
            <person name="Bhonagiri V."/>
            <person name="Zhang X."/>
            <person name="Suruliraj S."/>
            <person name="Warren W."/>
            <person name="Chinwalla A."/>
            <person name="Mardis E.R."/>
            <person name="Wilson R.K."/>
        </authorList>
    </citation>
    <scope>NUCLEOTIDE SEQUENCE [LARGE SCALE GENOMIC DNA]</scope>
    <source>
        <strain evidence="17">DSM 22608 / JCM 16073 / KCTC 15190 / YIT 12066</strain>
    </source>
</reference>
<dbReference type="HAMAP" id="MF_00252">
    <property type="entry name" value="Lys_tRNA_synth_class2"/>
    <property type="match status" value="1"/>
</dbReference>
<dbReference type="CDD" id="cd04322">
    <property type="entry name" value="LysRS_N"/>
    <property type="match status" value="1"/>
</dbReference>
<feature type="binding site" evidence="13">
    <location>
        <position position="418"/>
    </location>
    <ligand>
        <name>Mg(2+)</name>
        <dbReference type="ChEBI" id="CHEBI:18420"/>
        <label>1</label>
    </ligand>
</feature>
<comment type="cofactor">
    <cofactor evidence="13 14">
        <name>Mg(2+)</name>
        <dbReference type="ChEBI" id="CHEBI:18420"/>
    </cofactor>
    <text evidence="13 14">Binds 3 Mg(2+) ions per subunit.</text>
</comment>
<dbReference type="GO" id="GO:0000049">
    <property type="term" value="F:tRNA binding"/>
    <property type="evidence" value="ECO:0007669"/>
    <property type="project" value="TreeGrafter"/>
</dbReference>
<evidence type="ECO:0000256" key="11">
    <source>
        <dbReference type="ARBA" id="ARBA00023146"/>
    </source>
</evidence>
<proteinExistence type="inferred from homology"/>
<dbReference type="FunFam" id="2.40.50.140:FF:000024">
    <property type="entry name" value="Lysine--tRNA ligase"/>
    <property type="match status" value="1"/>
</dbReference>
<evidence type="ECO:0000256" key="6">
    <source>
        <dbReference type="ARBA" id="ARBA00022723"/>
    </source>
</evidence>
<dbReference type="InterPro" id="IPR012340">
    <property type="entry name" value="NA-bd_OB-fold"/>
</dbReference>
<dbReference type="PROSITE" id="PS50862">
    <property type="entry name" value="AA_TRNA_LIGASE_II"/>
    <property type="match status" value="1"/>
</dbReference>
<dbReference type="GO" id="GO:0005829">
    <property type="term" value="C:cytosol"/>
    <property type="evidence" value="ECO:0007669"/>
    <property type="project" value="UniProtKB-ARBA"/>
</dbReference>
<dbReference type="Gene3D" id="3.30.930.10">
    <property type="entry name" value="Bira Bifunctional Protein, Domain 2"/>
    <property type="match status" value="1"/>
</dbReference>
<comment type="caution">
    <text evidence="16">The sequence shown here is derived from an EMBL/GenBank/DDBJ whole genome shotgun (WGS) entry which is preliminary data.</text>
</comment>
<evidence type="ECO:0000256" key="3">
    <source>
        <dbReference type="ARBA" id="ARBA00011738"/>
    </source>
</evidence>
<evidence type="ECO:0000256" key="1">
    <source>
        <dbReference type="ARBA" id="ARBA00004496"/>
    </source>
</evidence>
<dbReference type="STRING" id="762983.HMPREF9444_00826"/>
<keyword evidence="10 13" id="KW-0648">Protein biosynthesis</keyword>
<dbReference type="eggNOG" id="COG1190">
    <property type="taxonomic scope" value="Bacteria"/>
</dbReference>
<dbReference type="InterPro" id="IPR004364">
    <property type="entry name" value="Aa-tRNA-synt_II"/>
</dbReference>
<dbReference type="Proteomes" id="UP000018458">
    <property type="component" value="Unassembled WGS sequence"/>
</dbReference>
<name>E8LJE9_SUCHY</name>
<accession>E8LJE9</accession>
<dbReference type="GO" id="GO:0005524">
    <property type="term" value="F:ATP binding"/>
    <property type="evidence" value="ECO:0007669"/>
    <property type="project" value="UniProtKB-UniRule"/>
</dbReference>
<evidence type="ECO:0000256" key="5">
    <source>
        <dbReference type="ARBA" id="ARBA00022598"/>
    </source>
</evidence>
<evidence type="ECO:0000256" key="2">
    <source>
        <dbReference type="ARBA" id="ARBA00008226"/>
    </source>
</evidence>
<dbReference type="GO" id="GO:0042803">
    <property type="term" value="F:protein homodimerization activity"/>
    <property type="evidence" value="ECO:0007669"/>
    <property type="project" value="UniProtKB-ARBA"/>
</dbReference>
<dbReference type="SUPFAM" id="SSF55681">
    <property type="entry name" value="Class II aaRS and biotin synthetases"/>
    <property type="match status" value="1"/>
</dbReference>
<comment type="subcellular location">
    <subcellularLocation>
        <location evidence="1 13">Cytoplasm</location>
    </subcellularLocation>
</comment>
<dbReference type="Gene3D" id="2.40.50.140">
    <property type="entry name" value="Nucleic acid-binding proteins"/>
    <property type="match status" value="1"/>
</dbReference>
<dbReference type="PANTHER" id="PTHR42918">
    <property type="entry name" value="LYSYL-TRNA SYNTHETASE"/>
    <property type="match status" value="1"/>
</dbReference>
<dbReference type="SUPFAM" id="SSF50249">
    <property type="entry name" value="Nucleic acid-binding proteins"/>
    <property type="match status" value="1"/>
</dbReference>
<evidence type="ECO:0000256" key="9">
    <source>
        <dbReference type="ARBA" id="ARBA00022842"/>
    </source>
</evidence>
<keyword evidence="17" id="KW-1185">Reference proteome</keyword>
<comment type="subunit">
    <text evidence="3 13">Homodimer.</text>
</comment>
<dbReference type="InterPro" id="IPR002313">
    <property type="entry name" value="Lys-tRNA-ligase_II"/>
</dbReference>
<dbReference type="GO" id="GO:0000287">
    <property type="term" value="F:magnesium ion binding"/>
    <property type="evidence" value="ECO:0007669"/>
    <property type="project" value="UniProtKB-UniRule"/>
</dbReference>
<feature type="binding site" evidence="13">
    <location>
        <position position="425"/>
    </location>
    <ligand>
        <name>Mg(2+)</name>
        <dbReference type="ChEBI" id="CHEBI:18420"/>
        <label>2</label>
    </ligand>
</feature>
<protein>
    <recommendedName>
        <fullName evidence="13">Lysine--tRNA ligase</fullName>
        <ecNumber evidence="13">6.1.1.6</ecNumber>
    </recommendedName>
    <alternativeName>
        <fullName evidence="13">Lysyl-tRNA synthetase</fullName>
        <shortName evidence="13">LysRS</shortName>
    </alternativeName>
</protein>
<gene>
    <name evidence="13 16" type="primary">lysS</name>
    <name evidence="16" type="ORF">HMPREF9444_00826</name>
</gene>
<evidence type="ECO:0000256" key="10">
    <source>
        <dbReference type="ARBA" id="ARBA00022917"/>
    </source>
</evidence>
<dbReference type="NCBIfam" id="NF001756">
    <property type="entry name" value="PRK00484.1"/>
    <property type="match status" value="1"/>
</dbReference>
<dbReference type="PIRSF" id="PIRSF039101">
    <property type="entry name" value="LysRS2"/>
    <property type="match status" value="1"/>
</dbReference>
<evidence type="ECO:0000256" key="13">
    <source>
        <dbReference type="HAMAP-Rule" id="MF_00252"/>
    </source>
</evidence>
<organism evidence="16 17">
    <name type="scientific">Succinatimonas hippei (strain DSM 22608 / JCM 16073 / KCTC 15190 / YIT 12066)</name>
    <dbReference type="NCBI Taxonomy" id="762983"/>
    <lineage>
        <taxon>Bacteria</taxon>
        <taxon>Pseudomonadati</taxon>
        <taxon>Pseudomonadota</taxon>
        <taxon>Gammaproteobacteria</taxon>
        <taxon>Aeromonadales</taxon>
        <taxon>Succinivibrionaceae</taxon>
        <taxon>Succinatimonas</taxon>
    </lineage>
</organism>
<dbReference type="RefSeq" id="WP_009143037.1">
    <property type="nucleotide sequence ID" value="NZ_GL830976.1"/>
</dbReference>
<evidence type="ECO:0000256" key="4">
    <source>
        <dbReference type="ARBA" id="ARBA00022490"/>
    </source>
</evidence>
<keyword evidence="7 13" id="KW-0547">Nucleotide-binding</keyword>
<feature type="domain" description="Aminoacyl-transfer RNA synthetases class-II family profile" evidence="15">
    <location>
        <begin position="182"/>
        <end position="506"/>
    </location>
</feature>
<comment type="catalytic activity">
    <reaction evidence="12 13 14">
        <text>tRNA(Lys) + L-lysine + ATP = L-lysyl-tRNA(Lys) + AMP + diphosphate</text>
        <dbReference type="Rhea" id="RHEA:20792"/>
        <dbReference type="Rhea" id="RHEA-COMP:9696"/>
        <dbReference type="Rhea" id="RHEA-COMP:9697"/>
        <dbReference type="ChEBI" id="CHEBI:30616"/>
        <dbReference type="ChEBI" id="CHEBI:32551"/>
        <dbReference type="ChEBI" id="CHEBI:33019"/>
        <dbReference type="ChEBI" id="CHEBI:78442"/>
        <dbReference type="ChEBI" id="CHEBI:78529"/>
        <dbReference type="ChEBI" id="CHEBI:456215"/>
        <dbReference type="EC" id="6.1.1.6"/>
    </reaction>
</comment>
<evidence type="ECO:0000256" key="7">
    <source>
        <dbReference type="ARBA" id="ARBA00022741"/>
    </source>
</evidence>
<dbReference type="InterPro" id="IPR034762">
    <property type="entry name" value="Lys-tRNA-ligase_II_bac/euk"/>
</dbReference>
<evidence type="ECO:0000256" key="8">
    <source>
        <dbReference type="ARBA" id="ARBA00022840"/>
    </source>
</evidence>
<dbReference type="Pfam" id="PF00152">
    <property type="entry name" value="tRNA-synt_2"/>
    <property type="match status" value="1"/>
</dbReference>
<evidence type="ECO:0000256" key="14">
    <source>
        <dbReference type="RuleBase" id="RU000336"/>
    </source>
</evidence>
<comment type="similarity">
    <text evidence="2 13">Belongs to the class-II aminoacyl-tRNA synthetase family.</text>
</comment>
<evidence type="ECO:0000259" key="15">
    <source>
        <dbReference type="PROSITE" id="PS50862"/>
    </source>
</evidence>
<feature type="binding site" evidence="13">
    <location>
        <position position="425"/>
    </location>
    <ligand>
        <name>Mg(2+)</name>
        <dbReference type="ChEBI" id="CHEBI:18420"/>
        <label>1</label>
    </ligand>
</feature>
<dbReference type="Pfam" id="PF01336">
    <property type="entry name" value="tRNA_anti-codon"/>
    <property type="match status" value="1"/>
</dbReference>
<dbReference type="AlphaFoldDB" id="E8LJE9"/>
<dbReference type="NCBIfam" id="TIGR00499">
    <property type="entry name" value="lysS_bact"/>
    <property type="match status" value="1"/>
</dbReference>
<dbReference type="CDD" id="cd00775">
    <property type="entry name" value="LysRS_core"/>
    <property type="match status" value="1"/>
</dbReference>
<dbReference type="PRINTS" id="PR00982">
    <property type="entry name" value="TRNASYNTHLYS"/>
</dbReference>
<dbReference type="EC" id="6.1.1.6" evidence="13"/>
<dbReference type="GO" id="GO:0006430">
    <property type="term" value="P:lysyl-tRNA aminoacylation"/>
    <property type="evidence" value="ECO:0007669"/>
    <property type="project" value="UniProtKB-UniRule"/>
</dbReference>
<keyword evidence="11 13" id="KW-0030">Aminoacyl-tRNA synthetase</keyword>
<dbReference type="InterPro" id="IPR006195">
    <property type="entry name" value="aa-tRNA-synth_II"/>
</dbReference>
<dbReference type="EMBL" id="AEVO01000039">
    <property type="protein sequence ID" value="EFY07372.1"/>
    <property type="molecule type" value="Genomic_DNA"/>
</dbReference>
<dbReference type="InterPro" id="IPR004365">
    <property type="entry name" value="NA-bd_OB_tRNA"/>
</dbReference>
<dbReference type="HOGENOM" id="CLU_008255_6_0_6"/>
<dbReference type="InterPro" id="IPR018149">
    <property type="entry name" value="Lys-tRNA-synth_II_C"/>
</dbReference>
<dbReference type="InterPro" id="IPR045864">
    <property type="entry name" value="aa-tRNA-synth_II/BPL/LPL"/>
</dbReference>
<dbReference type="OrthoDB" id="9801152at2"/>
<keyword evidence="4 13" id="KW-0963">Cytoplasm</keyword>
<evidence type="ECO:0000256" key="12">
    <source>
        <dbReference type="ARBA" id="ARBA00048573"/>
    </source>
</evidence>
<sequence length="508" mass="58455">MTQENISATGENLNNEMQERRNKLNALREQGQAYPNDFRRDAVSSDIIKALGDKSAEELAADPKTFTVAGRMMTRRIMGKASFATLQDMGGKIQIYVTRDALPEGQYQELFKKLDLGDIIGVTGYAFKTKTGELTLHVTALRLLVKALRPLPEKYKGLTDQEARCRQRYLDLIANEESRRTFEIRTKIVSFIRSYMDSHRFMEVETPMMHVIPGGANAKPFITHHNALDIDMYLRIAPELFLKRLVVGGFERVYEINRNFRNEGIDVRHNPEFTMMEFYMAYHDYHDLIDFTEDLFRKMALEVLGDTKVHYGKEGEEGLDIDFAKPFDRLTMKESIVKYGNGITMEDLDDAEKTKELCKKLHIEIMPSWEHGHFIAALFDELVEEHLQQPTFITSYPAEISPLARRSDSDPRYTDRFEFFIGGREMGNGFSELNDPDDQASRFHQQAEAKKHGDDEAMYYDEDYIVALQHGLPPTAGEGIGIDRTVMLFTNCHTIRDVILFPTLRPNK</sequence>
<evidence type="ECO:0000313" key="16">
    <source>
        <dbReference type="EMBL" id="EFY07372.1"/>
    </source>
</evidence>
<evidence type="ECO:0000313" key="17">
    <source>
        <dbReference type="Proteomes" id="UP000018458"/>
    </source>
</evidence>
<keyword evidence="6 13" id="KW-0479">Metal-binding</keyword>
<keyword evidence="9 13" id="KW-0460">Magnesium</keyword>
<dbReference type="GO" id="GO:0004824">
    <property type="term" value="F:lysine-tRNA ligase activity"/>
    <property type="evidence" value="ECO:0007669"/>
    <property type="project" value="UniProtKB-UniRule"/>
</dbReference>
<keyword evidence="8 13" id="KW-0067">ATP-binding</keyword>